<feature type="transmembrane region" description="Helical" evidence="1">
    <location>
        <begin position="76"/>
        <end position="102"/>
    </location>
</feature>
<dbReference type="OMA" id="CIFAGCE"/>
<dbReference type="GeneID" id="9947539"/>
<protein>
    <recommendedName>
        <fullName evidence="3">G-protein coupled receptors family 1 profile domain-containing protein</fullName>
    </recommendedName>
</protein>
<name>A0A1S0TQK1_LOALO</name>
<accession>A0A1S0TQK1</accession>
<feature type="transmembrane region" description="Helical" evidence="1">
    <location>
        <begin position="43"/>
        <end position="64"/>
    </location>
</feature>
<feature type="transmembrane region" description="Helical" evidence="1">
    <location>
        <begin position="188"/>
        <end position="213"/>
    </location>
</feature>
<keyword evidence="1" id="KW-1133">Transmembrane helix</keyword>
<organism evidence="2">
    <name type="scientific">Loa loa</name>
    <name type="common">Eye worm</name>
    <name type="synonym">Filaria loa</name>
    <dbReference type="NCBI Taxonomy" id="7209"/>
    <lineage>
        <taxon>Eukaryota</taxon>
        <taxon>Metazoa</taxon>
        <taxon>Ecdysozoa</taxon>
        <taxon>Nematoda</taxon>
        <taxon>Chromadorea</taxon>
        <taxon>Rhabditida</taxon>
        <taxon>Spirurina</taxon>
        <taxon>Spiruromorpha</taxon>
        <taxon>Filarioidea</taxon>
        <taxon>Onchocercidae</taxon>
        <taxon>Loa</taxon>
    </lineage>
</organism>
<evidence type="ECO:0008006" key="3">
    <source>
        <dbReference type="Google" id="ProtNLM"/>
    </source>
</evidence>
<dbReference type="RefSeq" id="XP_003145673.1">
    <property type="nucleotide sequence ID" value="XM_003145625.1"/>
</dbReference>
<keyword evidence="1" id="KW-0472">Membrane</keyword>
<keyword evidence="1" id="KW-0812">Transmembrane</keyword>
<dbReference type="AlphaFoldDB" id="A0A1S0TQK1"/>
<proteinExistence type="predicted"/>
<feature type="transmembrane region" description="Helical" evidence="1">
    <location>
        <begin position="163"/>
        <end position="182"/>
    </location>
</feature>
<dbReference type="InParanoid" id="A0A1S0TQK1"/>
<sequence length="291" mass="33612">MNDCHHLNNSNNYFNSIDSSYSFVPACTSLGFSCPRLYTVKRLISYIATIGNFIVIPFILYLIVAKVKDGFFKHFTLNLMITCITSTIAALIIDIINVMKLFISITGNNSYLAEILAWARFYVKFGSIWFHALTLYAVIVCYLPYMKPIFYSKYFVNRSQKSYYVALHISTILWGSFITILFKEYLIPIPYFLTHITLFIVLFIAALIGSIKIGRYKMIGVDSIRVAKMQQKRLYSFITYSYSIEVITFPMFVSINFRCGQLTLSSLRFLHLSHIAVQLFHCYLSKSGHQK</sequence>
<reference evidence="2" key="1">
    <citation type="submission" date="2012-04" db="EMBL/GenBank/DDBJ databases">
        <title>The Genome Sequence of Loa loa.</title>
        <authorList>
            <consortium name="The Broad Institute Genome Sequencing Platform"/>
            <consortium name="Broad Institute Genome Sequencing Center for Infectious Disease"/>
            <person name="Nutman T.B."/>
            <person name="Fink D.L."/>
            <person name="Russ C."/>
            <person name="Young S."/>
            <person name="Zeng Q."/>
            <person name="Gargeya S."/>
            <person name="Alvarado L."/>
            <person name="Berlin A."/>
            <person name="Chapman S.B."/>
            <person name="Chen Z."/>
            <person name="Freedman E."/>
            <person name="Gellesch M."/>
            <person name="Goldberg J."/>
            <person name="Griggs A."/>
            <person name="Gujja S."/>
            <person name="Heilman E.R."/>
            <person name="Heiman D."/>
            <person name="Howarth C."/>
            <person name="Mehta T."/>
            <person name="Neiman D."/>
            <person name="Pearson M."/>
            <person name="Roberts A."/>
            <person name="Saif S."/>
            <person name="Shea T."/>
            <person name="Shenoy N."/>
            <person name="Sisk P."/>
            <person name="Stolte C."/>
            <person name="Sykes S."/>
            <person name="White J."/>
            <person name="Yandava C."/>
            <person name="Haas B."/>
            <person name="Henn M.R."/>
            <person name="Nusbaum C."/>
            <person name="Birren B."/>
        </authorList>
    </citation>
    <scope>NUCLEOTIDE SEQUENCE [LARGE SCALE GENOMIC DNA]</scope>
</reference>
<dbReference type="CTD" id="9947539"/>
<feature type="transmembrane region" description="Helical" evidence="1">
    <location>
        <begin position="122"/>
        <end position="143"/>
    </location>
</feature>
<evidence type="ECO:0000313" key="2">
    <source>
        <dbReference type="EMBL" id="EFO18397.1"/>
    </source>
</evidence>
<gene>
    <name evidence="2" type="ORF">LOAG_10098</name>
</gene>
<feature type="transmembrane region" description="Helical" evidence="1">
    <location>
        <begin position="234"/>
        <end position="255"/>
    </location>
</feature>
<dbReference type="EMBL" id="JH712422">
    <property type="protein sequence ID" value="EFO18397.1"/>
    <property type="molecule type" value="Genomic_DNA"/>
</dbReference>
<dbReference type="KEGG" id="loa:LOAG_10098"/>
<evidence type="ECO:0000256" key="1">
    <source>
        <dbReference type="SAM" id="Phobius"/>
    </source>
</evidence>
<dbReference type="OrthoDB" id="5876063at2759"/>